<keyword evidence="2" id="KW-0862">Zinc</keyword>
<dbReference type="GO" id="GO:0046872">
    <property type="term" value="F:metal ion binding"/>
    <property type="evidence" value="ECO:0007669"/>
    <property type="project" value="UniProtKB-KW"/>
</dbReference>
<sequence>MQQQRPISDSMAARQRRPHQKYNSRAAQLYREKLGGLASSTQKKYGTELHLHAPAEETMSKEDDFFETSLTETPFEDLFMDMSTMSVSTTKTMTSSDVSDDVTDDSRQPTVQGLRSPSSTVPPASLKPEPKNSLITKRKAPAKKSGLGGARKGLGAQKIQKSFSEIEQEAEHLRRDQRAAEVLASPIGGEGPGEMGFRETKMADPNKARQAERLGMGVGRVGSQSHSAAASMATISQVGPVQTTQSRVDDLTAPRSSHKYSSYGAGNEDFFDSFYPPSYTDYSSSSGSSRGVTSGGSSRSFGKHSAFADSAGSEPKPSSKVSSFGSFQSGGSDSSRASRSSNRPSRGGRYSEEAQQRFSSAKSISSDQYFGRSSADDSEGGAKLSQFTGSSAISSDDYFGRNPKKDKDAEGPDFSQLKDGMANLGSKLSSVANNMFETIQDRYRK</sequence>
<evidence type="ECO:0000256" key="1">
    <source>
        <dbReference type="ARBA" id="ARBA00022723"/>
    </source>
</evidence>
<feature type="region of interest" description="Disordered" evidence="3">
    <location>
        <begin position="88"/>
        <end position="156"/>
    </location>
</feature>
<feature type="compositionally biased region" description="Low complexity" evidence="3">
    <location>
        <begin position="88"/>
        <end position="97"/>
    </location>
</feature>
<feature type="compositionally biased region" description="Polar residues" evidence="3">
    <location>
        <begin position="222"/>
        <end position="246"/>
    </location>
</feature>
<feature type="compositionally biased region" description="Polar residues" evidence="3">
    <location>
        <begin position="356"/>
        <end position="368"/>
    </location>
</feature>
<name>A0AA35QZ72_GEOBA</name>
<keyword evidence="5" id="KW-1185">Reference proteome</keyword>
<feature type="compositionally biased region" description="Polar residues" evidence="3">
    <location>
        <begin position="385"/>
        <end position="394"/>
    </location>
</feature>
<evidence type="ECO:0000256" key="2">
    <source>
        <dbReference type="ARBA" id="ARBA00022833"/>
    </source>
</evidence>
<reference evidence="4" key="1">
    <citation type="submission" date="2023-03" db="EMBL/GenBank/DDBJ databases">
        <authorList>
            <person name="Steffen K."/>
            <person name="Cardenas P."/>
        </authorList>
    </citation>
    <scope>NUCLEOTIDE SEQUENCE</scope>
</reference>
<dbReference type="Proteomes" id="UP001174909">
    <property type="component" value="Unassembled WGS sequence"/>
</dbReference>
<evidence type="ECO:0000313" key="4">
    <source>
        <dbReference type="EMBL" id="CAI7997798.1"/>
    </source>
</evidence>
<dbReference type="GO" id="GO:0048205">
    <property type="term" value="P:COPI coating of Golgi vesicle"/>
    <property type="evidence" value="ECO:0007669"/>
    <property type="project" value="TreeGrafter"/>
</dbReference>
<organism evidence="4 5">
    <name type="scientific">Geodia barretti</name>
    <name type="common">Barrett's horny sponge</name>
    <dbReference type="NCBI Taxonomy" id="519541"/>
    <lineage>
        <taxon>Eukaryota</taxon>
        <taxon>Metazoa</taxon>
        <taxon>Porifera</taxon>
        <taxon>Demospongiae</taxon>
        <taxon>Heteroscleromorpha</taxon>
        <taxon>Tetractinellida</taxon>
        <taxon>Astrophorina</taxon>
        <taxon>Geodiidae</taxon>
        <taxon>Geodia</taxon>
    </lineage>
</organism>
<dbReference type="AlphaFoldDB" id="A0AA35QZ72"/>
<proteinExistence type="predicted"/>
<feature type="region of interest" description="Disordered" evidence="3">
    <location>
        <begin position="181"/>
        <end position="420"/>
    </location>
</feature>
<protein>
    <submittedName>
        <fullName evidence="4">ADP-ribosylation factor GTPase-activating protein 2</fullName>
    </submittedName>
</protein>
<keyword evidence="1" id="KW-0479">Metal-binding</keyword>
<dbReference type="EMBL" id="CASHTH010000328">
    <property type="protein sequence ID" value="CAI7997798.1"/>
    <property type="molecule type" value="Genomic_DNA"/>
</dbReference>
<feature type="compositionally biased region" description="Basic and acidic residues" evidence="3">
    <location>
        <begin position="196"/>
        <end position="212"/>
    </location>
</feature>
<accession>A0AA35QZ72</accession>
<feature type="compositionally biased region" description="Low complexity" evidence="3">
    <location>
        <begin position="272"/>
        <end position="300"/>
    </location>
</feature>
<dbReference type="PANTHER" id="PTHR45686:SF4">
    <property type="entry name" value="ADP-RIBOSYLATION FACTOR GTPASE ACTIVATING PROTEIN 3, ISOFORM H"/>
    <property type="match status" value="1"/>
</dbReference>
<feature type="region of interest" description="Disordered" evidence="3">
    <location>
        <begin position="1"/>
        <end position="24"/>
    </location>
</feature>
<evidence type="ECO:0000256" key="3">
    <source>
        <dbReference type="SAM" id="MobiDB-lite"/>
    </source>
</evidence>
<dbReference type="PANTHER" id="PTHR45686">
    <property type="entry name" value="ADP-RIBOSYLATION FACTOR GTPASE ACTIVATING PROTEIN 3, ISOFORM H-RELATED"/>
    <property type="match status" value="1"/>
</dbReference>
<feature type="compositionally biased region" description="Polar residues" evidence="3">
    <location>
        <begin position="108"/>
        <end position="122"/>
    </location>
</feature>
<dbReference type="GO" id="GO:0000139">
    <property type="term" value="C:Golgi membrane"/>
    <property type="evidence" value="ECO:0007669"/>
    <property type="project" value="GOC"/>
</dbReference>
<feature type="compositionally biased region" description="Low complexity" evidence="3">
    <location>
        <begin position="318"/>
        <end position="348"/>
    </location>
</feature>
<gene>
    <name evidence="4" type="ORF">GBAR_LOCUS2246</name>
</gene>
<evidence type="ECO:0000313" key="5">
    <source>
        <dbReference type="Proteomes" id="UP001174909"/>
    </source>
</evidence>
<comment type="caution">
    <text evidence="4">The sequence shown here is derived from an EMBL/GenBank/DDBJ whole genome shotgun (WGS) entry which is preliminary data.</text>
</comment>